<name>A0A024GYD4_9MICC</name>
<dbReference type="OrthoDB" id="3206024at2"/>
<dbReference type="PANTHER" id="PTHR42847">
    <property type="entry name" value="ALKANESULFONATE MONOOXYGENASE"/>
    <property type="match status" value="1"/>
</dbReference>
<comment type="caution">
    <text evidence="6">The sequence shown here is derived from an EMBL/GenBank/DDBJ whole genome shotgun (WGS) entry which is preliminary data.</text>
</comment>
<protein>
    <submittedName>
        <fullName evidence="6">Luciferase family domain protein</fullName>
    </submittedName>
</protein>
<gene>
    <name evidence="6" type="ORF">ARTSIC4J27_397</name>
</gene>
<evidence type="ECO:0000256" key="2">
    <source>
        <dbReference type="ARBA" id="ARBA00022643"/>
    </source>
</evidence>
<dbReference type="STRING" id="861266.ARTSIC4J27_397"/>
<dbReference type="Proteomes" id="UP000035722">
    <property type="component" value="Unassembled WGS sequence"/>
</dbReference>
<dbReference type="AlphaFoldDB" id="A0A024GYD4"/>
<organism evidence="6 7">
    <name type="scientific">Pseudarthrobacter siccitolerans</name>
    <dbReference type="NCBI Taxonomy" id="861266"/>
    <lineage>
        <taxon>Bacteria</taxon>
        <taxon>Bacillati</taxon>
        <taxon>Actinomycetota</taxon>
        <taxon>Actinomycetes</taxon>
        <taxon>Micrococcales</taxon>
        <taxon>Micrococcaceae</taxon>
        <taxon>Pseudarthrobacter</taxon>
    </lineage>
</organism>
<evidence type="ECO:0000259" key="5">
    <source>
        <dbReference type="Pfam" id="PF00296"/>
    </source>
</evidence>
<dbReference type="InterPro" id="IPR050172">
    <property type="entry name" value="SsuD_RutA_monooxygenase"/>
</dbReference>
<dbReference type="PANTHER" id="PTHR42847:SF4">
    <property type="entry name" value="ALKANESULFONATE MONOOXYGENASE-RELATED"/>
    <property type="match status" value="1"/>
</dbReference>
<accession>A0A024GYD4</accession>
<dbReference type="Pfam" id="PF00296">
    <property type="entry name" value="Bac_luciferase"/>
    <property type="match status" value="1"/>
</dbReference>
<dbReference type="EMBL" id="CAQI01000027">
    <property type="protein sequence ID" value="CCQ44471.1"/>
    <property type="molecule type" value="Genomic_DNA"/>
</dbReference>
<dbReference type="GO" id="GO:0016705">
    <property type="term" value="F:oxidoreductase activity, acting on paired donors, with incorporation or reduction of molecular oxygen"/>
    <property type="evidence" value="ECO:0007669"/>
    <property type="project" value="InterPro"/>
</dbReference>
<proteinExistence type="predicted"/>
<dbReference type="InterPro" id="IPR036661">
    <property type="entry name" value="Luciferase-like_sf"/>
</dbReference>
<evidence type="ECO:0000256" key="3">
    <source>
        <dbReference type="ARBA" id="ARBA00023002"/>
    </source>
</evidence>
<sequence length="106" mass="11629">MTSVARLWADEGENYAFDFVGEFFHLEGVQSYPNPVQSPGPMVMSVDASPAGQKFAFDHANILFAAINVERSAEAVSKLRRNADGAGRRDLALWSGVHIICKDTEK</sequence>
<keyword evidence="3" id="KW-0560">Oxidoreductase</keyword>
<evidence type="ECO:0000313" key="7">
    <source>
        <dbReference type="Proteomes" id="UP000035722"/>
    </source>
</evidence>
<feature type="domain" description="Luciferase-like" evidence="5">
    <location>
        <begin position="5"/>
        <end position="105"/>
    </location>
</feature>
<evidence type="ECO:0000256" key="1">
    <source>
        <dbReference type="ARBA" id="ARBA00022630"/>
    </source>
</evidence>
<keyword evidence="2" id="KW-0288">FMN</keyword>
<evidence type="ECO:0000313" key="6">
    <source>
        <dbReference type="EMBL" id="CCQ44471.1"/>
    </source>
</evidence>
<dbReference type="Gene3D" id="3.20.20.30">
    <property type="entry name" value="Luciferase-like domain"/>
    <property type="match status" value="1"/>
</dbReference>
<dbReference type="RefSeq" id="WP_050053544.1">
    <property type="nucleotide sequence ID" value="NZ_CAQI01000027.1"/>
</dbReference>
<keyword evidence="4" id="KW-0503">Monooxygenase</keyword>
<keyword evidence="7" id="KW-1185">Reference proteome</keyword>
<dbReference type="SUPFAM" id="SSF51679">
    <property type="entry name" value="Bacterial luciferase-like"/>
    <property type="match status" value="1"/>
</dbReference>
<keyword evidence="1" id="KW-0285">Flavoprotein</keyword>
<dbReference type="GO" id="GO:0004497">
    <property type="term" value="F:monooxygenase activity"/>
    <property type="evidence" value="ECO:0007669"/>
    <property type="project" value="UniProtKB-KW"/>
</dbReference>
<evidence type="ECO:0000256" key="4">
    <source>
        <dbReference type="ARBA" id="ARBA00023033"/>
    </source>
</evidence>
<reference evidence="7" key="1">
    <citation type="journal article" date="2014" name="Genome Announc.">
        <title>Genome Sequence of Arthrobacter siccitolerans 4J27, a Xeroprotectant-Producing Desiccation-Tolerant Microorganism.</title>
        <authorList>
            <person name="Manzanera M."/>
            <person name="Santa-Cruz-Calvo L."/>
            <person name="Vilchez J.I."/>
            <person name="Garcia-Fontana C."/>
            <person name="Silva-Castro G.A."/>
            <person name="Calvo C."/>
            <person name="Gonzalez-Lopez J."/>
        </authorList>
    </citation>
    <scope>NUCLEOTIDE SEQUENCE [LARGE SCALE GENOMIC DNA]</scope>
    <source>
        <strain evidence="7">4J27</strain>
    </source>
</reference>
<dbReference type="InterPro" id="IPR011251">
    <property type="entry name" value="Luciferase-like_dom"/>
</dbReference>